<evidence type="ECO:0000313" key="2">
    <source>
        <dbReference type="EMBL" id="SET28245.1"/>
    </source>
</evidence>
<dbReference type="RefSeq" id="WP_242956260.1">
    <property type="nucleotide sequence ID" value="NZ_DAINWJ010000129.1"/>
</dbReference>
<organism evidence="2 3">
    <name type="scientific">Enterocloster lavalensis</name>
    <dbReference type="NCBI Taxonomy" id="460384"/>
    <lineage>
        <taxon>Bacteria</taxon>
        <taxon>Bacillati</taxon>
        <taxon>Bacillota</taxon>
        <taxon>Clostridia</taxon>
        <taxon>Lachnospirales</taxon>
        <taxon>Lachnospiraceae</taxon>
        <taxon>Enterocloster</taxon>
    </lineage>
</organism>
<dbReference type="PANTHER" id="PTHR43575">
    <property type="entry name" value="PROTEIN ABCI7, CHLOROPLASTIC"/>
    <property type="match status" value="1"/>
</dbReference>
<dbReference type="AlphaFoldDB" id="A0A1I0D9C3"/>
<dbReference type="InterPro" id="IPR055346">
    <property type="entry name" value="Fe-S_cluster_assembly_SufBD"/>
</dbReference>
<dbReference type="Pfam" id="PF01458">
    <property type="entry name" value="SUFBD_core"/>
    <property type="match status" value="1"/>
</dbReference>
<accession>A0A1I0D9C3</accession>
<feature type="domain" description="SUF system FeS cluster assembly SufBD core" evidence="1">
    <location>
        <begin position="144"/>
        <end position="371"/>
    </location>
</feature>
<dbReference type="GeneID" id="93276361"/>
<name>A0A1I0D9C3_9FIRM</name>
<dbReference type="InterPro" id="IPR000825">
    <property type="entry name" value="SUF_FeS_clus_asmbl_SufBD_core"/>
</dbReference>
<proteinExistence type="predicted"/>
<dbReference type="SUPFAM" id="SSF101960">
    <property type="entry name" value="Stabilizer of iron transporter SufD"/>
    <property type="match status" value="1"/>
</dbReference>
<protein>
    <submittedName>
        <fullName evidence="2">Uncharacterized protein family (UPF0051)</fullName>
    </submittedName>
</protein>
<dbReference type="GO" id="GO:0016226">
    <property type="term" value="P:iron-sulfur cluster assembly"/>
    <property type="evidence" value="ECO:0007669"/>
    <property type="project" value="InterPro"/>
</dbReference>
<evidence type="ECO:0000259" key="1">
    <source>
        <dbReference type="Pfam" id="PF01458"/>
    </source>
</evidence>
<keyword evidence="3" id="KW-1185">Reference proteome</keyword>
<evidence type="ECO:0000313" key="3">
    <source>
        <dbReference type="Proteomes" id="UP000198508"/>
    </source>
</evidence>
<dbReference type="Proteomes" id="UP000198508">
    <property type="component" value="Unassembled WGS sequence"/>
</dbReference>
<dbReference type="PANTHER" id="PTHR43575:SF1">
    <property type="entry name" value="PROTEIN ABCI7, CHLOROPLASTIC"/>
    <property type="match status" value="1"/>
</dbReference>
<dbReference type="STRING" id="460384.SAMN05216313_10440"/>
<reference evidence="3" key="1">
    <citation type="submission" date="2016-10" db="EMBL/GenBank/DDBJ databases">
        <authorList>
            <person name="Varghese N."/>
            <person name="Submissions S."/>
        </authorList>
    </citation>
    <scope>NUCLEOTIDE SEQUENCE [LARGE SCALE GENOMIC DNA]</scope>
    <source>
        <strain evidence="3">NLAE-zl-G277</strain>
    </source>
</reference>
<gene>
    <name evidence="2" type="ORF">SAMN05216313_10440</name>
</gene>
<dbReference type="EMBL" id="FOIM01000004">
    <property type="protein sequence ID" value="SET28245.1"/>
    <property type="molecule type" value="Genomic_DNA"/>
</dbReference>
<sequence>MENGLDLKVNRLPVRTWNRLKMNEARLERIAAGKAPAVITEGFLEPEAWEEDFSSVATGMGRDMDRLRDAAEAEVIRIGTEAHHARAAAIQGADKIEPIRIEAEAAAIQGAAEAASIRAAAEIRAARTAPVEEARAVLHFICQDGENSFQPVEILAGEGERLTVVMDFTSAPGDGGQIAVQTRFKARKNARVRLIQLQLLGSGYRMLNDIGGSCGDGASVEIVQLFLGGAETYAGCLAQLDGVESALSVDVGYLGREGQRFDMNYVANHRGRRSKSRIMAGGVLRDQAFKLFRGTIDFKAGAAGAEGEEQEDVLILGDDAVNQTIPLILCAEEDVQGSHGATIGRLDDELLFYLCSRGMSREKAAQVMTRAKLDKVCRRIGDEAARRLAQDYLEEVSGDGK</sequence>
<dbReference type="InterPro" id="IPR037284">
    <property type="entry name" value="SUF_FeS_clus_asmbl_SufBD_sf"/>
</dbReference>